<dbReference type="PANTHER" id="PTHR30055">
    <property type="entry name" value="HTH-TYPE TRANSCRIPTIONAL REGULATOR RUTR"/>
    <property type="match status" value="1"/>
</dbReference>
<keyword evidence="7" id="KW-1185">Reference proteome</keyword>
<dbReference type="InterPro" id="IPR001647">
    <property type="entry name" value="HTH_TetR"/>
</dbReference>
<dbReference type="EMBL" id="JAUZMZ010000020">
    <property type="protein sequence ID" value="MEE2031630.1"/>
    <property type="molecule type" value="Genomic_DNA"/>
</dbReference>
<dbReference type="NCBIfam" id="NF041196">
    <property type="entry name" value="ScbR_bind_reg"/>
    <property type="match status" value="1"/>
</dbReference>
<evidence type="ECO:0000313" key="7">
    <source>
        <dbReference type="Proteomes" id="UP001331936"/>
    </source>
</evidence>
<dbReference type="Proteomes" id="UP001331936">
    <property type="component" value="Unassembled WGS sequence"/>
</dbReference>
<dbReference type="PROSITE" id="PS50977">
    <property type="entry name" value="HTH_TETR_2"/>
    <property type="match status" value="1"/>
</dbReference>
<dbReference type="SUPFAM" id="SSF46689">
    <property type="entry name" value="Homeodomain-like"/>
    <property type="match status" value="1"/>
</dbReference>
<evidence type="ECO:0000256" key="4">
    <source>
        <dbReference type="PROSITE-ProRule" id="PRU00335"/>
    </source>
</evidence>
<dbReference type="SUPFAM" id="SSF48498">
    <property type="entry name" value="Tetracyclin repressor-like, C-terminal domain"/>
    <property type="match status" value="1"/>
</dbReference>
<dbReference type="InterPro" id="IPR054126">
    <property type="entry name" value="CprB_TetR_C"/>
</dbReference>
<proteinExistence type="predicted"/>
<organism evidence="6 7">
    <name type="scientific">Rhodococcus chondri</name>
    <dbReference type="NCBI Taxonomy" id="3065941"/>
    <lineage>
        <taxon>Bacteria</taxon>
        <taxon>Bacillati</taxon>
        <taxon>Actinomycetota</taxon>
        <taxon>Actinomycetes</taxon>
        <taxon>Mycobacteriales</taxon>
        <taxon>Nocardiaceae</taxon>
        <taxon>Rhodococcus</taxon>
    </lineage>
</organism>
<evidence type="ECO:0000256" key="2">
    <source>
        <dbReference type="ARBA" id="ARBA00023125"/>
    </source>
</evidence>
<dbReference type="InterPro" id="IPR050109">
    <property type="entry name" value="HTH-type_TetR-like_transc_reg"/>
</dbReference>
<evidence type="ECO:0000259" key="5">
    <source>
        <dbReference type="PROSITE" id="PS50977"/>
    </source>
</evidence>
<keyword evidence="2 4" id="KW-0238">DNA-binding</keyword>
<accession>A0ABU7JP84</accession>
<dbReference type="RefSeq" id="WP_330151066.1">
    <property type="nucleotide sequence ID" value="NZ_JAUZMZ010000020.1"/>
</dbReference>
<evidence type="ECO:0000313" key="6">
    <source>
        <dbReference type="EMBL" id="MEE2031630.1"/>
    </source>
</evidence>
<protein>
    <submittedName>
        <fullName evidence="6">ScbR family autoregulator-binding transcription factor</fullName>
    </submittedName>
</protein>
<dbReference type="PROSITE" id="PS01081">
    <property type="entry name" value="HTH_TETR_1"/>
    <property type="match status" value="1"/>
</dbReference>
<dbReference type="Pfam" id="PF00440">
    <property type="entry name" value="TetR_N"/>
    <property type="match status" value="1"/>
</dbReference>
<gene>
    <name evidence="6" type="ORF">Q8814_05790</name>
</gene>
<reference evidence="6 7" key="1">
    <citation type="submission" date="2023-08" db="EMBL/GenBank/DDBJ databases">
        <authorList>
            <person name="Girao M."/>
            <person name="Carvalho M.F."/>
        </authorList>
    </citation>
    <scope>NUCLEOTIDE SEQUENCE [LARGE SCALE GENOMIC DNA]</scope>
    <source>
        <strain evidence="6 7">CC-R104</strain>
    </source>
</reference>
<dbReference type="PRINTS" id="PR00455">
    <property type="entry name" value="HTHTETR"/>
</dbReference>
<dbReference type="InterPro" id="IPR009057">
    <property type="entry name" value="Homeodomain-like_sf"/>
</dbReference>
<dbReference type="Gene3D" id="1.10.357.10">
    <property type="entry name" value="Tetracycline Repressor, domain 2"/>
    <property type="match status" value="1"/>
</dbReference>
<name>A0ABU7JP84_9NOCA</name>
<dbReference type="PANTHER" id="PTHR30055:SF234">
    <property type="entry name" value="HTH-TYPE TRANSCRIPTIONAL REGULATOR BETI"/>
    <property type="match status" value="1"/>
</dbReference>
<keyword evidence="3" id="KW-0804">Transcription</keyword>
<feature type="domain" description="HTH tetR-type" evidence="5">
    <location>
        <begin position="8"/>
        <end position="68"/>
    </location>
</feature>
<dbReference type="Pfam" id="PF21935">
    <property type="entry name" value="TetR_C_45"/>
    <property type="match status" value="1"/>
</dbReference>
<evidence type="ECO:0000256" key="3">
    <source>
        <dbReference type="ARBA" id="ARBA00023163"/>
    </source>
</evidence>
<feature type="DNA-binding region" description="H-T-H motif" evidence="4">
    <location>
        <begin position="31"/>
        <end position="50"/>
    </location>
</feature>
<dbReference type="InterPro" id="IPR023772">
    <property type="entry name" value="DNA-bd_HTH_TetR-type_CS"/>
</dbReference>
<evidence type="ECO:0000256" key="1">
    <source>
        <dbReference type="ARBA" id="ARBA00023015"/>
    </source>
</evidence>
<dbReference type="InterPro" id="IPR047923">
    <property type="entry name" value="ArpA-like"/>
</dbReference>
<dbReference type="InterPro" id="IPR036271">
    <property type="entry name" value="Tet_transcr_reg_TetR-rel_C_sf"/>
</dbReference>
<sequence>MARQVRAEVTRDAVLRGAAEVFMRLGYANASLNEIIDQAGVTKGALYFHFGSKEELARGVIDAGAARFEEAARAKLNHRSPALETMIEVSVINVDLSDSDPMVRAMFRLLVEIGDYRGFEAHPFDVWFAAMQGLARQAREQGDLADYIDPDALTLLLLQSLIGARTVSAALDRTDGLTEQIEAMWCILLPSLVPPSKLGYFLQFVARRLRS</sequence>
<keyword evidence="1" id="KW-0805">Transcription regulation</keyword>
<comment type="caution">
    <text evidence="6">The sequence shown here is derived from an EMBL/GenBank/DDBJ whole genome shotgun (WGS) entry which is preliminary data.</text>
</comment>